<feature type="chain" id="PRO_5045475214" evidence="5">
    <location>
        <begin position="22"/>
        <end position="671"/>
    </location>
</feature>
<evidence type="ECO:0000256" key="3">
    <source>
        <dbReference type="ARBA" id="ARBA00022825"/>
    </source>
</evidence>
<evidence type="ECO:0000313" key="8">
    <source>
        <dbReference type="Proteomes" id="UP001165089"/>
    </source>
</evidence>
<dbReference type="Pfam" id="PF00326">
    <property type="entry name" value="Peptidase_S9"/>
    <property type="match status" value="1"/>
</dbReference>
<dbReference type="SUPFAM" id="SSF82171">
    <property type="entry name" value="DPP6 N-terminal domain-like"/>
    <property type="match status" value="1"/>
</dbReference>
<dbReference type="Pfam" id="PF07676">
    <property type="entry name" value="PD40"/>
    <property type="match status" value="1"/>
</dbReference>
<proteinExistence type="predicted"/>
<dbReference type="InterPro" id="IPR011659">
    <property type="entry name" value="WD40"/>
</dbReference>
<dbReference type="Gene3D" id="2.120.10.30">
    <property type="entry name" value="TolB, C-terminal domain"/>
    <property type="match status" value="3"/>
</dbReference>
<dbReference type="SUPFAM" id="SSF53474">
    <property type="entry name" value="alpha/beta-Hydrolases"/>
    <property type="match status" value="1"/>
</dbReference>
<feature type="domain" description="Peptidase S9 prolyl oligopeptidase catalytic" evidence="6">
    <location>
        <begin position="460"/>
        <end position="670"/>
    </location>
</feature>
<evidence type="ECO:0000259" key="6">
    <source>
        <dbReference type="Pfam" id="PF00326"/>
    </source>
</evidence>
<evidence type="ECO:0000256" key="5">
    <source>
        <dbReference type="SAM" id="SignalP"/>
    </source>
</evidence>
<dbReference type="Proteomes" id="UP001165089">
    <property type="component" value="Unassembled WGS sequence"/>
</dbReference>
<evidence type="ECO:0000256" key="4">
    <source>
        <dbReference type="SAM" id="MobiDB-lite"/>
    </source>
</evidence>
<dbReference type="PANTHER" id="PTHR42776">
    <property type="entry name" value="SERINE PEPTIDASE S9 FAMILY MEMBER"/>
    <property type="match status" value="1"/>
</dbReference>
<dbReference type="PANTHER" id="PTHR42776:SF13">
    <property type="entry name" value="DIPEPTIDYL-PEPTIDASE 5"/>
    <property type="match status" value="1"/>
</dbReference>
<keyword evidence="8" id="KW-1185">Reference proteome</keyword>
<dbReference type="InterPro" id="IPR029058">
    <property type="entry name" value="AB_hydrolase_fold"/>
</dbReference>
<evidence type="ECO:0000256" key="1">
    <source>
        <dbReference type="ARBA" id="ARBA00022729"/>
    </source>
</evidence>
<dbReference type="InterPro" id="IPR001375">
    <property type="entry name" value="Peptidase_S9_cat"/>
</dbReference>
<feature type="signal peptide" evidence="5">
    <location>
        <begin position="1"/>
        <end position="21"/>
    </location>
</feature>
<keyword evidence="3" id="KW-0645">Protease</keyword>
<organism evidence="7 8">
    <name type="scientific">Geothrix rubra</name>
    <dbReference type="NCBI Taxonomy" id="2927977"/>
    <lineage>
        <taxon>Bacteria</taxon>
        <taxon>Pseudomonadati</taxon>
        <taxon>Acidobacteriota</taxon>
        <taxon>Holophagae</taxon>
        <taxon>Holophagales</taxon>
        <taxon>Holophagaceae</taxon>
        <taxon>Geothrix</taxon>
    </lineage>
</organism>
<dbReference type="RefSeq" id="WP_285723759.1">
    <property type="nucleotide sequence ID" value="NZ_BSDD01000002.1"/>
</dbReference>
<dbReference type="Gene3D" id="3.40.50.1820">
    <property type="entry name" value="alpha/beta hydrolase"/>
    <property type="match status" value="1"/>
</dbReference>
<keyword evidence="3" id="KW-0720">Serine protease</keyword>
<dbReference type="EMBL" id="BSDD01000002">
    <property type="protein sequence ID" value="GLH69743.1"/>
    <property type="molecule type" value="Genomic_DNA"/>
</dbReference>
<keyword evidence="2" id="KW-0378">Hydrolase</keyword>
<sequence>MRTALLLTASMALLAARPMQIDDMFKVARVADPQRSGRGALAWQVGTVDLAANTVTTHLWLETPGGEPKALDLGPGSQSRPRFSPDGASLCYQQGGQLWILELETRKSRQLTTLAGGASTARWSPDGKWIAFLSTTVPSGDPAENAAYLKAREDRKADGRVITNLMFRHWTEWKDPMQRTHLFVVPSDGSAAPRDVTAGLAYDVPTPFDFASGDDFDWAPDSRHLAFAANPAQDTAVSTNGDIFEVALDGGKPVDLSSFNKAQDTTPRYTADGKYLVWRAQRVPGHESDKFELWAYDRAAHKVAKTTKDVDLSAGEYHLVANGVLFSADHEAQLELFRWDWATGKVAQLTHGLAFSAFQPLDGTHVLAALSDTATPPDIYTVDLGTGARTRVSRHNEALAKDLGLNRAESFWFTGAAGKGGKAPRVQALVVKPVGFDPRKTYPMAFLIHGGPQGQWDDMWSYRWNPEVWANAGHGFVTVMVNPRGSTGRGQAFCNEISGDWNGAVMGDLLKGLDAALKRYPNVDPKRVAAAGASYGGYAINWIAGHYADRFACFVSHDGVYNLDSMTTTTEELWFPRWENKGWPWENRKLYESASPHLAAAHFKKPMLVVQGEQDFRVPIEEGLQNFQAHQLRGIPSELLYFPSEGHFVLKPANSKLWHETVLGWIERWTK</sequence>
<protein>
    <submittedName>
        <fullName evidence="7">Peptidase S9</fullName>
    </submittedName>
</protein>
<name>A0ABQ5Q4X2_9BACT</name>
<comment type="caution">
    <text evidence="7">The sequence shown here is derived from an EMBL/GenBank/DDBJ whole genome shotgun (WGS) entry which is preliminary data.</text>
</comment>
<reference evidence="7 8" key="1">
    <citation type="journal article" date="2023" name="Antonie Van Leeuwenhoek">
        <title>Mesoterricola silvestris gen. nov., sp. nov., Mesoterricola sediminis sp. nov., Geothrix oryzae sp. nov., Geothrix edaphica sp. nov., Geothrix rubra sp. nov., and Geothrix limicola sp. nov., six novel members of Acidobacteriota isolated from soils.</title>
        <authorList>
            <person name="Itoh H."/>
            <person name="Sugisawa Y."/>
            <person name="Mise K."/>
            <person name="Xu Z."/>
            <person name="Kuniyasu M."/>
            <person name="Ushijima N."/>
            <person name="Kawano K."/>
            <person name="Kobayashi E."/>
            <person name="Shiratori Y."/>
            <person name="Masuda Y."/>
            <person name="Senoo K."/>
        </authorList>
    </citation>
    <scope>NUCLEOTIDE SEQUENCE [LARGE SCALE GENOMIC DNA]</scope>
    <source>
        <strain evidence="7 8">Red803</strain>
    </source>
</reference>
<dbReference type="InterPro" id="IPR011042">
    <property type="entry name" value="6-blade_b-propeller_TolB-like"/>
</dbReference>
<accession>A0ABQ5Q4X2</accession>
<evidence type="ECO:0000313" key="7">
    <source>
        <dbReference type="EMBL" id="GLH69743.1"/>
    </source>
</evidence>
<gene>
    <name evidence="7" type="ORF">GETHPA_12760</name>
</gene>
<keyword evidence="1 5" id="KW-0732">Signal</keyword>
<feature type="region of interest" description="Disordered" evidence="4">
    <location>
        <begin position="65"/>
        <end position="84"/>
    </location>
</feature>
<evidence type="ECO:0000256" key="2">
    <source>
        <dbReference type="ARBA" id="ARBA00022801"/>
    </source>
</evidence>